<keyword evidence="2" id="KW-1133">Transmembrane helix</keyword>
<reference evidence="4" key="1">
    <citation type="submission" date="2020-02" db="EMBL/GenBank/DDBJ databases">
        <authorList>
            <person name="Meier V. D."/>
        </authorList>
    </citation>
    <scope>NUCLEOTIDE SEQUENCE</scope>
    <source>
        <strain evidence="4">AVDCRST_MAG36</strain>
    </source>
</reference>
<gene>
    <name evidence="4" type="ORF">AVDCRST_MAG36-241</name>
</gene>
<dbReference type="AlphaFoldDB" id="A0A6J4KZI5"/>
<dbReference type="PANTHER" id="PTHR46663">
    <property type="entry name" value="DIGUANYLATE CYCLASE DGCT-RELATED"/>
    <property type="match status" value="1"/>
</dbReference>
<feature type="transmembrane region" description="Helical" evidence="2">
    <location>
        <begin position="198"/>
        <end position="217"/>
    </location>
</feature>
<keyword evidence="2" id="KW-0472">Membrane</keyword>
<dbReference type="Gene3D" id="3.30.70.270">
    <property type="match status" value="1"/>
</dbReference>
<feature type="transmembrane region" description="Helical" evidence="2">
    <location>
        <begin position="66"/>
        <end position="85"/>
    </location>
</feature>
<dbReference type="InterPro" id="IPR052163">
    <property type="entry name" value="DGC-Regulatory_Protein"/>
</dbReference>
<dbReference type="SMART" id="SM00267">
    <property type="entry name" value="GGDEF"/>
    <property type="match status" value="1"/>
</dbReference>
<proteinExistence type="predicted"/>
<name>A0A6J4KZI5_9ACTN</name>
<evidence type="ECO:0000313" key="4">
    <source>
        <dbReference type="EMBL" id="CAA9318088.1"/>
    </source>
</evidence>
<dbReference type="SUPFAM" id="SSF55073">
    <property type="entry name" value="Nucleotide cyclase"/>
    <property type="match status" value="1"/>
</dbReference>
<keyword evidence="2" id="KW-0812">Transmembrane</keyword>
<evidence type="ECO:0000256" key="2">
    <source>
        <dbReference type="SAM" id="Phobius"/>
    </source>
</evidence>
<dbReference type="CDD" id="cd01949">
    <property type="entry name" value="GGDEF"/>
    <property type="match status" value="1"/>
</dbReference>
<dbReference type="Pfam" id="PF00990">
    <property type="entry name" value="GGDEF"/>
    <property type="match status" value="1"/>
</dbReference>
<feature type="transmembrane region" description="Helical" evidence="2">
    <location>
        <begin position="97"/>
        <end position="119"/>
    </location>
</feature>
<dbReference type="PANTHER" id="PTHR46663:SF2">
    <property type="entry name" value="GGDEF DOMAIN-CONTAINING PROTEIN"/>
    <property type="match status" value="1"/>
</dbReference>
<dbReference type="NCBIfam" id="TIGR00254">
    <property type="entry name" value="GGDEF"/>
    <property type="match status" value="1"/>
</dbReference>
<feature type="transmembrane region" description="Helical" evidence="2">
    <location>
        <begin position="273"/>
        <end position="293"/>
    </location>
</feature>
<dbReference type="InterPro" id="IPR043128">
    <property type="entry name" value="Rev_trsase/Diguanyl_cyclase"/>
</dbReference>
<protein>
    <submittedName>
        <fullName evidence="4">Diguanylate cyclase/phosphodiesterase (GGDEF &amp; EAL domains) with PAS/PAC sensor(S)</fullName>
    </submittedName>
</protein>
<feature type="transmembrane region" description="Helical" evidence="2">
    <location>
        <begin position="162"/>
        <end position="186"/>
    </location>
</feature>
<accession>A0A6J4KZI5</accession>
<dbReference type="PROSITE" id="PS50887">
    <property type="entry name" value="GGDEF"/>
    <property type="match status" value="1"/>
</dbReference>
<sequence length="526" mass="54821">MRATTQAVAALTLAVVYVVALRIPGLDTVAVDAISNLGQVAAAGFAAAACTVAARRNTGRHRSAWGWLAAGMGSWCLGQCVWTWYELMGRSVPFPSLADVGFLGFPLAAGFGLLLWLGAQGNQLVARSRDVIAGAIIALSLLVLSWVTALGAVVEAGAGDGVFALVLSLAYPVGDLIMATLVLIAVTRGSVGERTTMALLALGLTVFAVADSAFVYLTSTSSFSSTDLVSNGGWFAGFLLMGVAGLSARHAATSTESSVEATLARPSAMRIGLTYLPLLVAGAVVVADLLRAGAPRVELLLGVALVGLVLSHQFLAMSENQRLLAALADARDQLQHQALHDALTGLPNRVLFADRLDRALLRPDVEVSVLFCDLDRFKEVNDQLGHDAGDALLQLVATRLLECVRTTDTVARLGGDEFAILLVDSVDPAAVAERVVASMQQETVVDGRPVDTTISVGIAHQTSRVRDASGPDRRDPAPRSRGRATTPAEREAAAMLLIRQADAAMYAAKGAGRNQVGTPGVSAARA</sequence>
<organism evidence="4">
    <name type="scientific">uncultured Nocardioidaceae bacterium</name>
    <dbReference type="NCBI Taxonomy" id="253824"/>
    <lineage>
        <taxon>Bacteria</taxon>
        <taxon>Bacillati</taxon>
        <taxon>Actinomycetota</taxon>
        <taxon>Actinomycetes</taxon>
        <taxon>Propionibacteriales</taxon>
        <taxon>Nocardioidaceae</taxon>
        <taxon>environmental samples</taxon>
    </lineage>
</organism>
<feature type="transmembrane region" description="Helical" evidence="2">
    <location>
        <begin position="131"/>
        <end position="150"/>
    </location>
</feature>
<dbReference type="InterPro" id="IPR029787">
    <property type="entry name" value="Nucleotide_cyclase"/>
</dbReference>
<evidence type="ECO:0000256" key="1">
    <source>
        <dbReference type="SAM" id="MobiDB-lite"/>
    </source>
</evidence>
<feature type="transmembrane region" description="Helical" evidence="2">
    <location>
        <begin position="36"/>
        <end position="54"/>
    </location>
</feature>
<evidence type="ECO:0000259" key="3">
    <source>
        <dbReference type="PROSITE" id="PS50887"/>
    </source>
</evidence>
<dbReference type="EMBL" id="CADCUH010000019">
    <property type="protein sequence ID" value="CAA9318088.1"/>
    <property type="molecule type" value="Genomic_DNA"/>
</dbReference>
<dbReference type="InterPro" id="IPR000160">
    <property type="entry name" value="GGDEF_dom"/>
</dbReference>
<feature type="compositionally biased region" description="Basic and acidic residues" evidence="1">
    <location>
        <begin position="464"/>
        <end position="478"/>
    </location>
</feature>
<feature type="domain" description="GGDEF" evidence="3">
    <location>
        <begin position="365"/>
        <end position="521"/>
    </location>
</feature>
<feature type="region of interest" description="Disordered" evidence="1">
    <location>
        <begin position="461"/>
        <end position="489"/>
    </location>
</feature>
<feature type="transmembrane region" description="Helical" evidence="2">
    <location>
        <begin position="232"/>
        <end position="252"/>
    </location>
</feature>